<dbReference type="EC" id="2.1.1.244" evidence="5"/>
<dbReference type="GO" id="GO:0005829">
    <property type="term" value="C:cytosol"/>
    <property type="evidence" value="ECO:0007669"/>
    <property type="project" value="EnsemblFungi"/>
</dbReference>
<evidence type="ECO:0000313" key="13">
    <source>
        <dbReference type="EMBL" id="ODQ62478.1"/>
    </source>
</evidence>
<feature type="binding site" evidence="12">
    <location>
        <position position="143"/>
    </location>
    <ligand>
        <name>S-adenosyl-L-methionine</name>
        <dbReference type="ChEBI" id="CHEBI:59789"/>
    </ligand>
</feature>
<keyword evidence="3" id="KW-0808">Transferase</keyword>
<feature type="binding site" evidence="12">
    <location>
        <begin position="127"/>
        <end position="128"/>
    </location>
    <ligand>
        <name>S-adenosyl-L-methionine</name>
        <dbReference type="ChEBI" id="CHEBI:59789"/>
    </ligand>
</feature>
<feature type="binding site" evidence="12">
    <location>
        <position position="75"/>
    </location>
    <ligand>
        <name>S-adenosyl-L-methionine</name>
        <dbReference type="ChEBI" id="CHEBI:59789"/>
    </ligand>
</feature>
<keyword evidence="2" id="KW-0489">Methyltransferase</keyword>
<dbReference type="GO" id="GO:0032259">
    <property type="term" value="P:methylation"/>
    <property type="evidence" value="ECO:0007669"/>
    <property type="project" value="UniProtKB-KW"/>
</dbReference>
<evidence type="ECO:0000256" key="6">
    <source>
        <dbReference type="ARBA" id="ARBA00039449"/>
    </source>
</evidence>
<dbReference type="RefSeq" id="XP_019041685.1">
    <property type="nucleotide sequence ID" value="XM_019181148.1"/>
</dbReference>
<evidence type="ECO:0000256" key="5">
    <source>
        <dbReference type="ARBA" id="ARBA00039112"/>
    </source>
</evidence>
<evidence type="ECO:0000313" key="14">
    <source>
        <dbReference type="Proteomes" id="UP000094112"/>
    </source>
</evidence>
<dbReference type="STRING" id="683960.A0A1E3PAT2"/>
<comment type="catalytic activity">
    <reaction evidence="10">
        <text>N-terminal L-alanyl-L-prolyl-L-lysyl-[protein] + 3 S-adenosyl-L-methionine = N-terminal N,N,N-trimethyl-L-alanyl-L-prolyl-L-lysyl-[protein] + 3 S-adenosyl-L-homocysteine + 3 H(+)</text>
        <dbReference type="Rhea" id="RHEA:54712"/>
        <dbReference type="Rhea" id="RHEA-COMP:13785"/>
        <dbReference type="Rhea" id="RHEA-COMP:13971"/>
        <dbReference type="ChEBI" id="CHEBI:15378"/>
        <dbReference type="ChEBI" id="CHEBI:57856"/>
        <dbReference type="ChEBI" id="CHEBI:59789"/>
        <dbReference type="ChEBI" id="CHEBI:138057"/>
        <dbReference type="ChEBI" id="CHEBI:138315"/>
        <dbReference type="EC" id="2.1.1.244"/>
    </reaction>
</comment>
<comment type="catalytic activity">
    <reaction evidence="8">
        <text>N-terminal L-seryl-L-prolyl-L-lysyl-[protein] + 3 S-adenosyl-L-methionine = N-terminal N,N,N-trimethyl-L-seryl-L-prolyl-L-lysyl-[protein] + 3 S-adenosyl-L-homocysteine + 3 H(+)</text>
        <dbReference type="Rhea" id="RHEA:54724"/>
        <dbReference type="Rhea" id="RHEA-COMP:13789"/>
        <dbReference type="Rhea" id="RHEA-COMP:13973"/>
        <dbReference type="ChEBI" id="CHEBI:15378"/>
        <dbReference type="ChEBI" id="CHEBI:57856"/>
        <dbReference type="ChEBI" id="CHEBI:59789"/>
        <dbReference type="ChEBI" id="CHEBI:138061"/>
        <dbReference type="ChEBI" id="CHEBI:138317"/>
        <dbReference type="EC" id="2.1.1.244"/>
    </reaction>
</comment>
<keyword evidence="4 12" id="KW-0949">S-adenosyl-L-methionine</keyword>
<protein>
    <recommendedName>
        <fullName evidence="6">Alpha N-terminal protein methyltransferase 1</fullName>
        <ecNumber evidence="5">2.1.1.244</ecNumber>
    </recommendedName>
    <alternativeName>
        <fullName evidence="11">Translation associated element 1</fullName>
    </alternativeName>
    <alternativeName>
        <fullName evidence="7">X-Pro-Lys N-terminal protein methyltransferase 1</fullName>
    </alternativeName>
</protein>
<dbReference type="SUPFAM" id="SSF53335">
    <property type="entry name" value="S-adenosyl-L-methionine-dependent methyltransferases"/>
    <property type="match status" value="1"/>
</dbReference>
<dbReference type="GO" id="GO:0071885">
    <property type="term" value="F:N-terminal protein N-methyltransferase activity"/>
    <property type="evidence" value="ECO:0007669"/>
    <property type="project" value="UniProtKB-EC"/>
</dbReference>
<reference evidence="13 14" key="1">
    <citation type="journal article" date="2016" name="Proc. Natl. Acad. Sci. U.S.A.">
        <title>Comparative genomics of biotechnologically important yeasts.</title>
        <authorList>
            <person name="Riley R."/>
            <person name="Haridas S."/>
            <person name="Wolfe K.H."/>
            <person name="Lopes M.R."/>
            <person name="Hittinger C.T."/>
            <person name="Goeker M."/>
            <person name="Salamov A.A."/>
            <person name="Wisecaver J.H."/>
            <person name="Long T.M."/>
            <person name="Calvey C.H."/>
            <person name="Aerts A.L."/>
            <person name="Barry K.W."/>
            <person name="Choi C."/>
            <person name="Clum A."/>
            <person name="Coughlan A.Y."/>
            <person name="Deshpande S."/>
            <person name="Douglass A.P."/>
            <person name="Hanson S.J."/>
            <person name="Klenk H.-P."/>
            <person name="LaButti K.M."/>
            <person name="Lapidus A."/>
            <person name="Lindquist E.A."/>
            <person name="Lipzen A.M."/>
            <person name="Meier-Kolthoff J.P."/>
            <person name="Ohm R.A."/>
            <person name="Otillar R.P."/>
            <person name="Pangilinan J.L."/>
            <person name="Peng Y."/>
            <person name="Rokas A."/>
            <person name="Rosa C.A."/>
            <person name="Scheuner C."/>
            <person name="Sibirny A.A."/>
            <person name="Slot J.C."/>
            <person name="Stielow J.B."/>
            <person name="Sun H."/>
            <person name="Kurtzman C.P."/>
            <person name="Blackwell M."/>
            <person name="Grigoriev I.V."/>
            <person name="Jeffries T.W."/>
        </authorList>
    </citation>
    <scope>NUCLEOTIDE SEQUENCE [LARGE SCALE GENOMIC DNA]</scope>
    <source>
        <strain evidence="14">ATCC 58044 / CBS 1984 / NCYC 433 / NRRL Y-366-8</strain>
    </source>
</reference>
<evidence type="ECO:0000256" key="9">
    <source>
        <dbReference type="ARBA" id="ARBA00047885"/>
    </source>
</evidence>
<dbReference type="PIRSF" id="PIRSF016958">
    <property type="entry name" value="DUF858_MeTrfase_lik"/>
    <property type="match status" value="1"/>
</dbReference>
<dbReference type="CDD" id="cd02440">
    <property type="entry name" value="AdoMet_MTases"/>
    <property type="match status" value="1"/>
</dbReference>
<dbReference type="PANTHER" id="PTHR12753">
    <property type="entry name" value="AD-003 - RELATED"/>
    <property type="match status" value="1"/>
</dbReference>
<gene>
    <name evidence="13" type="ORF">WICANDRAFT_25457</name>
</gene>
<dbReference type="OrthoDB" id="1298661at2759"/>
<organism evidence="13 14">
    <name type="scientific">Wickerhamomyces anomalus (strain ATCC 58044 / CBS 1984 / NCYC 433 / NRRL Y-366-8)</name>
    <name type="common">Yeast</name>
    <name type="synonym">Hansenula anomala</name>
    <dbReference type="NCBI Taxonomy" id="683960"/>
    <lineage>
        <taxon>Eukaryota</taxon>
        <taxon>Fungi</taxon>
        <taxon>Dikarya</taxon>
        <taxon>Ascomycota</taxon>
        <taxon>Saccharomycotina</taxon>
        <taxon>Saccharomycetes</taxon>
        <taxon>Phaffomycetales</taxon>
        <taxon>Wickerhamomycetaceae</taxon>
        <taxon>Wickerhamomyces</taxon>
    </lineage>
</organism>
<evidence type="ECO:0000256" key="11">
    <source>
        <dbReference type="ARBA" id="ARBA00082558"/>
    </source>
</evidence>
<accession>A0A1E3PAT2</accession>
<proteinExistence type="inferred from homology"/>
<dbReference type="AlphaFoldDB" id="A0A1E3PAT2"/>
<dbReference type="FunFam" id="3.40.50.150:FF:000025">
    <property type="entry name" value="N-terminal Xaa-Pro-Lys N-methyltransferase 1"/>
    <property type="match status" value="1"/>
</dbReference>
<dbReference type="PANTHER" id="PTHR12753:SF0">
    <property type="entry name" value="ALPHA N-TERMINAL PROTEIN METHYLTRANSFERASE 1"/>
    <property type="match status" value="1"/>
</dbReference>
<dbReference type="InterPro" id="IPR029063">
    <property type="entry name" value="SAM-dependent_MTases_sf"/>
</dbReference>
<evidence type="ECO:0000256" key="12">
    <source>
        <dbReference type="PIRSR" id="PIRSR016958-1"/>
    </source>
</evidence>
<name>A0A1E3PAT2_WICAA</name>
<evidence type="ECO:0000256" key="4">
    <source>
        <dbReference type="ARBA" id="ARBA00022691"/>
    </source>
</evidence>
<keyword evidence="14" id="KW-1185">Reference proteome</keyword>
<evidence type="ECO:0000256" key="1">
    <source>
        <dbReference type="ARBA" id="ARBA00009059"/>
    </source>
</evidence>
<evidence type="ECO:0000256" key="10">
    <source>
        <dbReference type="ARBA" id="ARBA00048167"/>
    </source>
</evidence>
<dbReference type="InterPro" id="IPR008576">
    <property type="entry name" value="MeTrfase_NTM1"/>
</dbReference>
<comment type="similarity">
    <text evidence="1">Belongs to the methyltransferase superfamily. NTM1 family.</text>
</comment>
<evidence type="ECO:0000256" key="7">
    <source>
        <dbReference type="ARBA" id="ARBA00043129"/>
    </source>
</evidence>
<feature type="binding site" evidence="12">
    <location>
        <position position="80"/>
    </location>
    <ligand>
        <name>S-adenosyl-L-methionine</name>
        <dbReference type="ChEBI" id="CHEBI:59789"/>
    </ligand>
</feature>
<dbReference type="GeneID" id="30198394"/>
<evidence type="ECO:0000256" key="3">
    <source>
        <dbReference type="ARBA" id="ARBA00022679"/>
    </source>
</evidence>
<evidence type="ECO:0000256" key="2">
    <source>
        <dbReference type="ARBA" id="ARBA00022603"/>
    </source>
</evidence>
<evidence type="ECO:0000256" key="8">
    <source>
        <dbReference type="ARBA" id="ARBA00047306"/>
    </source>
</evidence>
<dbReference type="Proteomes" id="UP000094112">
    <property type="component" value="Unassembled WGS sequence"/>
</dbReference>
<dbReference type="GO" id="GO:0002181">
    <property type="term" value="P:cytoplasmic translation"/>
    <property type="evidence" value="ECO:0007669"/>
    <property type="project" value="EnsemblFungi"/>
</dbReference>
<dbReference type="Pfam" id="PF05891">
    <property type="entry name" value="Methyltransf_PK"/>
    <property type="match status" value="1"/>
</dbReference>
<sequence length="233" mass="26160">MSEAEDNRADALIDYNDAIDYWTSIPATVDGVLGGYGEGTSVPKADVVGSSTFLRKLKARMTPEKGQIKYSVDIGAGIGRVTRDMLHKFSDKVDLVEPVKPFVEQIHQELKPLKDEGKLGEIYDIGMQEFIPEEGKYWLVWCQWCVGHLPDKEFIEFLIRCKNGLQPNGTIVVKENNAQGDDVFDETDSSVTRSNANFQKLFKKAGLKLIATELQRGLPKELFAVRMYALKPE</sequence>
<comment type="catalytic activity">
    <reaction evidence="9">
        <text>N-terminal L-prolyl-L-prolyl-L-lysyl-[protein] + 2 S-adenosyl-L-methionine = N-terminal N,N-dimethyl-L-prolyl-L-prolyl-L-lysyl-[protein] + 2 S-adenosyl-L-homocysteine + 2 H(+)</text>
        <dbReference type="Rhea" id="RHEA:54736"/>
        <dbReference type="Rhea" id="RHEA-COMP:13787"/>
        <dbReference type="Rhea" id="RHEA-COMP:13974"/>
        <dbReference type="ChEBI" id="CHEBI:15378"/>
        <dbReference type="ChEBI" id="CHEBI:57856"/>
        <dbReference type="ChEBI" id="CHEBI:59789"/>
        <dbReference type="ChEBI" id="CHEBI:138059"/>
        <dbReference type="ChEBI" id="CHEBI:138318"/>
        <dbReference type="EC" id="2.1.1.244"/>
    </reaction>
</comment>
<dbReference type="Gene3D" id="3.40.50.150">
    <property type="entry name" value="Vaccinia Virus protein VP39"/>
    <property type="match status" value="1"/>
</dbReference>
<dbReference type="EMBL" id="KV454208">
    <property type="protein sequence ID" value="ODQ62478.1"/>
    <property type="molecule type" value="Genomic_DNA"/>
</dbReference>